<protein>
    <submittedName>
        <fullName evidence="2">Uncharacterized protein</fullName>
    </submittedName>
</protein>
<keyword evidence="3" id="KW-1185">Reference proteome</keyword>
<dbReference type="PANTHER" id="PTHR36795">
    <property type="entry name" value="OS01G0938400 PROTEIN"/>
    <property type="match status" value="1"/>
</dbReference>
<dbReference type="AlphaFoldDB" id="A0A8J5I7M1"/>
<dbReference type="Proteomes" id="UP000734854">
    <property type="component" value="Unassembled WGS sequence"/>
</dbReference>
<sequence>MATATSPNYKPSYHRLNKPPQETEEVVPRQEALFDGIWEAFKPSKGRRNGLLRLNRGRRCRRPRLRVAGLRRLLTKKAAAARAAVSVSLDKVLRRLKEGRPHLGELFAGNYMFMQVTPSPTLHYLEKTFLPVTAAKNHYHRSPVHSSKEVILGHCMPVVDDSLEFWADEQEVDEPMMRWGKDKAEQPMLVVPKTPTASVVPNGTAAATDATVAVHQHVRCGINGTVGGEESGAGSAGDDDYLFSLSSFLKD</sequence>
<proteinExistence type="predicted"/>
<feature type="region of interest" description="Disordered" evidence="1">
    <location>
        <begin position="1"/>
        <end position="25"/>
    </location>
</feature>
<evidence type="ECO:0000256" key="1">
    <source>
        <dbReference type="SAM" id="MobiDB-lite"/>
    </source>
</evidence>
<name>A0A8J5I7M1_ZINOF</name>
<organism evidence="2 3">
    <name type="scientific">Zingiber officinale</name>
    <name type="common">Ginger</name>
    <name type="synonym">Amomum zingiber</name>
    <dbReference type="NCBI Taxonomy" id="94328"/>
    <lineage>
        <taxon>Eukaryota</taxon>
        <taxon>Viridiplantae</taxon>
        <taxon>Streptophyta</taxon>
        <taxon>Embryophyta</taxon>
        <taxon>Tracheophyta</taxon>
        <taxon>Spermatophyta</taxon>
        <taxon>Magnoliopsida</taxon>
        <taxon>Liliopsida</taxon>
        <taxon>Zingiberales</taxon>
        <taxon>Zingiberaceae</taxon>
        <taxon>Zingiber</taxon>
    </lineage>
</organism>
<gene>
    <name evidence="2" type="ORF">ZIOFF_002871</name>
</gene>
<evidence type="ECO:0000313" key="3">
    <source>
        <dbReference type="Proteomes" id="UP000734854"/>
    </source>
</evidence>
<accession>A0A8J5I7M1</accession>
<comment type="caution">
    <text evidence="2">The sequence shown here is derived from an EMBL/GenBank/DDBJ whole genome shotgun (WGS) entry which is preliminary data.</text>
</comment>
<dbReference type="PANTHER" id="PTHR36795:SF2">
    <property type="entry name" value="OS01G0938400 PROTEIN"/>
    <property type="match status" value="1"/>
</dbReference>
<reference evidence="2 3" key="1">
    <citation type="submission" date="2020-08" db="EMBL/GenBank/DDBJ databases">
        <title>Plant Genome Project.</title>
        <authorList>
            <person name="Zhang R.-G."/>
        </authorList>
    </citation>
    <scope>NUCLEOTIDE SEQUENCE [LARGE SCALE GENOMIC DNA]</scope>
    <source>
        <tissue evidence="2">Rhizome</tissue>
    </source>
</reference>
<dbReference type="EMBL" id="JACMSC010000001">
    <property type="protein sequence ID" value="KAG6537774.1"/>
    <property type="molecule type" value="Genomic_DNA"/>
</dbReference>
<evidence type="ECO:0000313" key="2">
    <source>
        <dbReference type="EMBL" id="KAG6537774.1"/>
    </source>
</evidence>